<keyword evidence="5 11" id="KW-0479">Metal-binding</keyword>
<comment type="cofactor">
    <cofactor evidence="1 11 12">
        <name>Zn(2+)</name>
        <dbReference type="ChEBI" id="CHEBI:29105"/>
    </cofactor>
</comment>
<name>A0A9W9TL67_PENCI</name>
<gene>
    <name evidence="14" type="ORF">N7469_006615</name>
</gene>
<reference evidence="14" key="1">
    <citation type="submission" date="2022-11" db="EMBL/GenBank/DDBJ databases">
        <authorList>
            <person name="Petersen C."/>
        </authorList>
    </citation>
    <scope>NUCLEOTIDE SEQUENCE</scope>
    <source>
        <strain evidence="14">IBT 23319</strain>
    </source>
</reference>
<evidence type="ECO:0000256" key="3">
    <source>
        <dbReference type="ARBA" id="ARBA00006576"/>
    </source>
</evidence>
<feature type="binding site" evidence="11">
    <location>
        <position position="108"/>
    </location>
    <ligand>
        <name>Zn(2+)</name>
        <dbReference type="ChEBI" id="CHEBI:29105"/>
        <note>catalytic</note>
    </ligand>
</feature>
<sequence>MPPIPNQISASELEILSSRAISAKESAYCIHSIPSFPRARGPYSKFRVGACILTSSGEYIVGANVENVSFPVGTCAERVAFGTAIVAGHKEFKAIAVASDITPGASPCGMCRQFMREFTNTSFLVYMYDGEGGYKVKSMGELLPDSFSPADLPKIE</sequence>
<evidence type="ECO:0000256" key="6">
    <source>
        <dbReference type="ARBA" id="ARBA00022801"/>
    </source>
</evidence>
<dbReference type="SUPFAM" id="SSF53927">
    <property type="entry name" value="Cytidine deaminase-like"/>
    <property type="match status" value="1"/>
</dbReference>
<evidence type="ECO:0000313" key="15">
    <source>
        <dbReference type="Proteomes" id="UP001147733"/>
    </source>
</evidence>
<reference evidence="14" key="2">
    <citation type="journal article" date="2023" name="IMA Fungus">
        <title>Comparative genomic study of the Penicillium genus elucidates a diverse pangenome and 15 lateral gene transfer events.</title>
        <authorList>
            <person name="Petersen C."/>
            <person name="Sorensen T."/>
            <person name="Nielsen M.R."/>
            <person name="Sondergaard T.E."/>
            <person name="Sorensen J.L."/>
            <person name="Fitzpatrick D.A."/>
            <person name="Frisvad J.C."/>
            <person name="Nielsen K.L."/>
        </authorList>
    </citation>
    <scope>NUCLEOTIDE SEQUENCE</scope>
    <source>
        <strain evidence="14">IBT 23319</strain>
    </source>
</reference>
<evidence type="ECO:0000256" key="9">
    <source>
        <dbReference type="ARBA" id="ARBA00049558"/>
    </source>
</evidence>
<accession>A0A9W9TL67</accession>
<dbReference type="PANTHER" id="PTHR11644">
    <property type="entry name" value="CYTIDINE DEAMINASE"/>
    <property type="match status" value="1"/>
</dbReference>
<evidence type="ECO:0000256" key="1">
    <source>
        <dbReference type="ARBA" id="ARBA00001947"/>
    </source>
</evidence>
<feature type="binding site" evidence="11">
    <location>
        <position position="111"/>
    </location>
    <ligand>
        <name>Zn(2+)</name>
        <dbReference type="ChEBI" id="CHEBI:29105"/>
        <note>catalytic</note>
    </ligand>
</feature>
<dbReference type="AlphaFoldDB" id="A0A9W9TL67"/>
<dbReference type="FunFam" id="3.40.140.10:FF:000008">
    <property type="entry name" value="Cytidine deaminase"/>
    <property type="match status" value="1"/>
</dbReference>
<evidence type="ECO:0000256" key="4">
    <source>
        <dbReference type="ARBA" id="ARBA00012783"/>
    </source>
</evidence>
<evidence type="ECO:0000256" key="7">
    <source>
        <dbReference type="ARBA" id="ARBA00022833"/>
    </source>
</evidence>
<dbReference type="NCBIfam" id="NF004064">
    <property type="entry name" value="PRK05578.1"/>
    <property type="match status" value="1"/>
</dbReference>
<dbReference type="InterPro" id="IPR006262">
    <property type="entry name" value="Cyt_deam_tetra"/>
</dbReference>
<dbReference type="GO" id="GO:0072527">
    <property type="term" value="P:pyrimidine-containing compound metabolic process"/>
    <property type="evidence" value="ECO:0007669"/>
    <property type="project" value="UniProtKB-ARBA"/>
</dbReference>
<dbReference type="Gene3D" id="3.40.140.10">
    <property type="entry name" value="Cytidine Deaminase, domain 2"/>
    <property type="match status" value="1"/>
</dbReference>
<comment type="catalytic activity">
    <reaction evidence="12">
        <text>2'-deoxycytidine + H2O + H(+) = 2'-deoxyuridine + NH4(+)</text>
        <dbReference type="Rhea" id="RHEA:13433"/>
        <dbReference type="ChEBI" id="CHEBI:15377"/>
        <dbReference type="ChEBI" id="CHEBI:15378"/>
        <dbReference type="ChEBI" id="CHEBI:15698"/>
        <dbReference type="ChEBI" id="CHEBI:16450"/>
        <dbReference type="ChEBI" id="CHEBI:28938"/>
        <dbReference type="EC" id="3.5.4.5"/>
    </reaction>
</comment>
<dbReference type="GO" id="GO:0055086">
    <property type="term" value="P:nucleobase-containing small molecule metabolic process"/>
    <property type="evidence" value="ECO:0007669"/>
    <property type="project" value="UniProtKB-ARBA"/>
</dbReference>
<comment type="function">
    <text evidence="2 12">This enzyme scavenges exogenous and endogenous cytidine and 2'-deoxycytidine for UMP synthesis.</text>
</comment>
<dbReference type="GeneID" id="81384700"/>
<dbReference type="EMBL" id="JAPQKT010000006">
    <property type="protein sequence ID" value="KAJ5226609.1"/>
    <property type="molecule type" value="Genomic_DNA"/>
</dbReference>
<evidence type="ECO:0000313" key="14">
    <source>
        <dbReference type="EMBL" id="KAJ5226609.1"/>
    </source>
</evidence>
<keyword evidence="6 12" id="KW-0378">Hydrolase</keyword>
<feature type="binding site" evidence="11">
    <location>
        <position position="75"/>
    </location>
    <ligand>
        <name>Zn(2+)</name>
        <dbReference type="ChEBI" id="CHEBI:29105"/>
        <note>catalytic</note>
    </ligand>
</feature>
<dbReference type="EC" id="3.5.4.5" evidence="4 12"/>
<evidence type="ECO:0000256" key="5">
    <source>
        <dbReference type="ARBA" id="ARBA00022723"/>
    </source>
</evidence>
<feature type="domain" description="CMP/dCMP-type deaminase" evidence="13">
    <location>
        <begin position="23"/>
        <end position="150"/>
    </location>
</feature>
<dbReference type="PROSITE" id="PS51747">
    <property type="entry name" value="CYT_DCMP_DEAMINASES_2"/>
    <property type="match status" value="1"/>
</dbReference>
<dbReference type="OrthoDB" id="414540at2759"/>
<keyword evidence="7 11" id="KW-0862">Zinc</keyword>
<evidence type="ECO:0000256" key="8">
    <source>
        <dbReference type="ARBA" id="ARBA00032005"/>
    </source>
</evidence>
<evidence type="ECO:0000256" key="11">
    <source>
        <dbReference type="PIRSR" id="PIRSR606262-3"/>
    </source>
</evidence>
<evidence type="ECO:0000256" key="2">
    <source>
        <dbReference type="ARBA" id="ARBA00003949"/>
    </source>
</evidence>
<dbReference type="GO" id="GO:0004126">
    <property type="term" value="F:cytidine deaminase activity"/>
    <property type="evidence" value="ECO:0007669"/>
    <property type="project" value="UniProtKB-UniRule"/>
</dbReference>
<dbReference type="GO" id="GO:0008270">
    <property type="term" value="F:zinc ion binding"/>
    <property type="evidence" value="ECO:0007669"/>
    <property type="project" value="UniProtKB-UniRule"/>
</dbReference>
<dbReference type="InterPro" id="IPR050202">
    <property type="entry name" value="Cyt/Deoxycyt_deaminase"/>
</dbReference>
<keyword evidence="15" id="KW-1185">Reference proteome</keyword>
<organism evidence="14 15">
    <name type="scientific">Penicillium citrinum</name>
    <dbReference type="NCBI Taxonomy" id="5077"/>
    <lineage>
        <taxon>Eukaryota</taxon>
        <taxon>Fungi</taxon>
        <taxon>Dikarya</taxon>
        <taxon>Ascomycota</taxon>
        <taxon>Pezizomycotina</taxon>
        <taxon>Eurotiomycetes</taxon>
        <taxon>Eurotiomycetidae</taxon>
        <taxon>Eurotiales</taxon>
        <taxon>Aspergillaceae</taxon>
        <taxon>Penicillium</taxon>
    </lineage>
</organism>
<comment type="similarity">
    <text evidence="3 12">Belongs to the cytidine and deoxycytidylate deaminase family.</text>
</comment>
<evidence type="ECO:0000256" key="12">
    <source>
        <dbReference type="RuleBase" id="RU364006"/>
    </source>
</evidence>
<dbReference type="RefSeq" id="XP_056498974.1">
    <property type="nucleotide sequence ID" value="XM_056645533.1"/>
</dbReference>
<feature type="active site" description="Proton donor" evidence="10">
    <location>
        <position position="77"/>
    </location>
</feature>
<dbReference type="NCBIfam" id="TIGR01354">
    <property type="entry name" value="cyt_deam_tetra"/>
    <property type="match status" value="1"/>
</dbReference>
<evidence type="ECO:0000259" key="13">
    <source>
        <dbReference type="PROSITE" id="PS51747"/>
    </source>
</evidence>
<dbReference type="PANTHER" id="PTHR11644:SF2">
    <property type="entry name" value="CYTIDINE DEAMINASE"/>
    <property type="match status" value="1"/>
</dbReference>
<evidence type="ECO:0000256" key="10">
    <source>
        <dbReference type="PIRSR" id="PIRSR606262-1"/>
    </source>
</evidence>
<comment type="caution">
    <text evidence="14">The sequence shown here is derived from an EMBL/GenBank/DDBJ whole genome shotgun (WGS) entry which is preliminary data.</text>
</comment>
<dbReference type="Proteomes" id="UP001147733">
    <property type="component" value="Unassembled WGS sequence"/>
</dbReference>
<dbReference type="Pfam" id="PF00383">
    <property type="entry name" value="dCMP_cyt_deam_1"/>
    <property type="match status" value="1"/>
</dbReference>
<dbReference type="GO" id="GO:0005829">
    <property type="term" value="C:cytosol"/>
    <property type="evidence" value="ECO:0007669"/>
    <property type="project" value="TreeGrafter"/>
</dbReference>
<dbReference type="InterPro" id="IPR002125">
    <property type="entry name" value="CMP_dCMP_dom"/>
</dbReference>
<comment type="catalytic activity">
    <reaction evidence="9 12">
        <text>cytidine + H2O + H(+) = uridine + NH4(+)</text>
        <dbReference type="Rhea" id="RHEA:16069"/>
        <dbReference type="ChEBI" id="CHEBI:15377"/>
        <dbReference type="ChEBI" id="CHEBI:15378"/>
        <dbReference type="ChEBI" id="CHEBI:16704"/>
        <dbReference type="ChEBI" id="CHEBI:17562"/>
        <dbReference type="ChEBI" id="CHEBI:28938"/>
        <dbReference type="EC" id="3.5.4.5"/>
    </reaction>
</comment>
<dbReference type="InterPro" id="IPR016193">
    <property type="entry name" value="Cytidine_deaminase-like"/>
</dbReference>
<dbReference type="CDD" id="cd01283">
    <property type="entry name" value="cytidine_deaminase"/>
    <property type="match status" value="1"/>
</dbReference>
<protein>
    <recommendedName>
        <fullName evidence="4 12">Cytidine deaminase</fullName>
        <ecNumber evidence="4 12">3.5.4.5</ecNumber>
    </recommendedName>
    <alternativeName>
        <fullName evidence="8 12">Cytidine aminohydrolase</fullName>
    </alternativeName>
</protein>
<proteinExistence type="inferred from homology"/>